<feature type="compositionally biased region" description="Low complexity" evidence="1">
    <location>
        <begin position="8"/>
        <end position="24"/>
    </location>
</feature>
<protein>
    <submittedName>
        <fullName evidence="2">Uncharacterized protein</fullName>
    </submittedName>
</protein>
<evidence type="ECO:0000313" key="3">
    <source>
        <dbReference type="Proteomes" id="UP000592181"/>
    </source>
</evidence>
<gene>
    <name evidence="2" type="ORF">BJY28_001562</name>
</gene>
<evidence type="ECO:0000313" key="2">
    <source>
        <dbReference type="EMBL" id="NYG37093.1"/>
    </source>
</evidence>
<accession>A0A852X8K9</accession>
<dbReference type="AlphaFoldDB" id="A0A852X8K9"/>
<dbReference type="EMBL" id="JACBZX010000001">
    <property type="protein sequence ID" value="NYG37093.1"/>
    <property type="molecule type" value="Genomic_DNA"/>
</dbReference>
<sequence>MSATTVDAPVLPGATGTATAPGVTWDTSGRLVSDQVAETEARR</sequence>
<name>A0A852X8K9_9MICO</name>
<comment type="caution">
    <text evidence="2">The sequence shown here is derived from an EMBL/GenBank/DDBJ whole genome shotgun (WGS) entry which is preliminary data.</text>
</comment>
<reference evidence="2 3" key="1">
    <citation type="submission" date="2020-07" db="EMBL/GenBank/DDBJ databases">
        <title>Sequencing the genomes of 1000 actinobacteria strains.</title>
        <authorList>
            <person name="Klenk H.-P."/>
        </authorList>
    </citation>
    <scope>NUCLEOTIDE SEQUENCE [LARGE SCALE GENOMIC DNA]</scope>
    <source>
        <strain evidence="2 3">DSM 24723</strain>
    </source>
</reference>
<feature type="region of interest" description="Disordered" evidence="1">
    <location>
        <begin position="1"/>
        <end position="43"/>
    </location>
</feature>
<dbReference type="Proteomes" id="UP000592181">
    <property type="component" value="Unassembled WGS sequence"/>
</dbReference>
<organism evidence="2 3">
    <name type="scientific">Janibacter alkaliphilus</name>
    <dbReference type="NCBI Taxonomy" id="1069963"/>
    <lineage>
        <taxon>Bacteria</taxon>
        <taxon>Bacillati</taxon>
        <taxon>Actinomycetota</taxon>
        <taxon>Actinomycetes</taxon>
        <taxon>Micrococcales</taxon>
        <taxon>Intrasporangiaceae</taxon>
        <taxon>Janibacter</taxon>
    </lineage>
</organism>
<proteinExistence type="predicted"/>
<keyword evidence="3" id="KW-1185">Reference proteome</keyword>
<evidence type="ECO:0000256" key="1">
    <source>
        <dbReference type="SAM" id="MobiDB-lite"/>
    </source>
</evidence>